<keyword evidence="1" id="KW-0812">Transmembrane</keyword>
<reference evidence="2" key="1">
    <citation type="journal article" date="2020" name="Nature">
        <title>Giant virus diversity and host interactions through global metagenomics.</title>
        <authorList>
            <person name="Schulz F."/>
            <person name="Roux S."/>
            <person name="Paez-Espino D."/>
            <person name="Jungbluth S."/>
            <person name="Walsh D.A."/>
            <person name="Denef V.J."/>
            <person name="McMahon K.D."/>
            <person name="Konstantinidis K.T."/>
            <person name="Eloe-Fadrosh E.A."/>
            <person name="Kyrpides N.C."/>
            <person name="Woyke T."/>
        </authorList>
    </citation>
    <scope>NUCLEOTIDE SEQUENCE</scope>
    <source>
        <strain evidence="2">GVMAG-S-1029409-49</strain>
    </source>
</reference>
<feature type="transmembrane region" description="Helical" evidence="1">
    <location>
        <begin position="81"/>
        <end position="100"/>
    </location>
</feature>
<protein>
    <submittedName>
        <fullName evidence="2">Uncharacterized protein</fullName>
    </submittedName>
</protein>
<sequence length="148" mass="15953">MGYANVPFEYGSGGGYMNTQNMYYHNQPVNNIPIERFHAPDISPSDIEMVEDTPISMYSGGGSSGGGSSRGGSGEKPSCKIGAYSAILVIIVLFFALELWAKAGTSLIQTKYYKGGKMGHIEYGIWAVLATLMFVVVAKLVKLPMLDL</sequence>
<proteinExistence type="predicted"/>
<keyword evidence="1" id="KW-1133">Transmembrane helix</keyword>
<name>A0A6C0LYH6_9ZZZZ</name>
<dbReference type="EMBL" id="MN740610">
    <property type="protein sequence ID" value="QHU35717.1"/>
    <property type="molecule type" value="Genomic_DNA"/>
</dbReference>
<evidence type="ECO:0000256" key="1">
    <source>
        <dbReference type="SAM" id="Phobius"/>
    </source>
</evidence>
<feature type="transmembrane region" description="Helical" evidence="1">
    <location>
        <begin position="121"/>
        <end position="141"/>
    </location>
</feature>
<dbReference type="AlphaFoldDB" id="A0A6C0LYH6"/>
<keyword evidence="1" id="KW-0472">Membrane</keyword>
<accession>A0A6C0LYH6</accession>
<evidence type="ECO:0000313" key="2">
    <source>
        <dbReference type="EMBL" id="QHU35717.1"/>
    </source>
</evidence>
<organism evidence="2">
    <name type="scientific">viral metagenome</name>
    <dbReference type="NCBI Taxonomy" id="1070528"/>
    <lineage>
        <taxon>unclassified sequences</taxon>
        <taxon>metagenomes</taxon>
        <taxon>organismal metagenomes</taxon>
    </lineage>
</organism>